<protein>
    <submittedName>
        <fullName evidence="2">Hypp3912 protein</fullName>
    </submittedName>
</protein>
<reference evidence="2" key="1">
    <citation type="submission" date="2022-01" db="EMBL/GenBank/DDBJ databases">
        <authorList>
            <person name="Braso-Vives M."/>
        </authorList>
    </citation>
    <scope>NUCLEOTIDE SEQUENCE</scope>
</reference>
<evidence type="ECO:0000313" key="3">
    <source>
        <dbReference type="Proteomes" id="UP000838412"/>
    </source>
</evidence>
<organism evidence="2 3">
    <name type="scientific">Branchiostoma lanceolatum</name>
    <name type="common">Common lancelet</name>
    <name type="synonym">Amphioxus lanceolatum</name>
    <dbReference type="NCBI Taxonomy" id="7740"/>
    <lineage>
        <taxon>Eukaryota</taxon>
        <taxon>Metazoa</taxon>
        <taxon>Chordata</taxon>
        <taxon>Cephalochordata</taxon>
        <taxon>Leptocardii</taxon>
        <taxon>Amphioxiformes</taxon>
        <taxon>Branchiostomatidae</taxon>
        <taxon>Branchiostoma</taxon>
    </lineage>
</organism>
<name>A0A8K0A4R9_BRALA</name>
<evidence type="ECO:0000313" key="2">
    <source>
        <dbReference type="EMBL" id="CAH1268585.1"/>
    </source>
</evidence>
<dbReference type="AlphaFoldDB" id="A0A8K0A4R9"/>
<accession>A0A8K0A4R9</accession>
<proteinExistence type="predicted"/>
<dbReference type="OrthoDB" id="10033179at2759"/>
<dbReference type="EMBL" id="OV696691">
    <property type="protein sequence ID" value="CAH1268585.1"/>
    <property type="molecule type" value="Genomic_DNA"/>
</dbReference>
<feature type="region of interest" description="Disordered" evidence="1">
    <location>
        <begin position="22"/>
        <end position="42"/>
    </location>
</feature>
<evidence type="ECO:0000256" key="1">
    <source>
        <dbReference type="SAM" id="MobiDB-lite"/>
    </source>
</evidence>
<gene>
    <name evidence="2" type="primary">Hypp3912</name>
    <name evidence="2" type="ORF">BLAG_LOCUS21481</name>
</gene>
<sequence length="202" mass="22183">MRRLLRKLRRKPRRMASCLPLCTARQTSEEPGAPAPAEGKGRGSVLEEAARLLDRVFAATDFEDTDDAQKTFTHIRSELPRTATGPDGAKLVQKFASLGGAATAESTFMDMIKIIWRTVRLTPGNSLVRIQLFFLAIAGMTVSVLKSPNVADDVLESWLQKVEVWLGRQLTSGGKGCVDGGEGSVGDRIDRFFSTPYLHDFD</sequence>
<keyword evidence="3" id="KW-1185">Reference proteome</keyword>
<dbReference type="Proteomes" id="UP000838412">
    <property type="component" value="Chromosome 6"/>
</dbReference>